<keyword evidence="3" id="KW-0227">DNA damage</keyword>
<comment type="catalytic activity">
    <reaction evidence="13">
        <text>ATP + H2O = ADP + phosphate + H(+)</text>
        <dbReference type="Rhea" id="RHEA:13065"/>
        <dbReference type="ChEBI" id="CHEBI:15377"/>
        <dbReference type="ChEBI" id="CHEBI:15378"/>
        <dbReference type="ChEBI" id="CHEBI:30616"/>
        <dbReference type="ChEBI" id="CHEBI:43474"/>
        <dbReference type="ChEBI" id="CHEBI:456216"/>
        <dbReference type="EC" id="5.6.2.4"/>
    </reaction>
</comment>
<evidence type="ECO:0000256" key="5">
    <source>
        <dbReference type="ARBA" id="ARBA00022806"/>
    </source>
</evidence>
<accession>A0A1T5KHB7</accession>
<dbReference type="PROSITE" id="PS51217">
    <property type="entry name" value="UVRD_HELICASE_CTER"/>
    <property type="match status" value="1"/>
</dbReference>
<dbReference type="OrthoDB" id="9806690at2"/>
<dbReference type="InterPro" id="IPR005753">
    <property type="entry name" value="DNA_helicase_ATP-dep_UvrD"/>
</dbReference>
<dbReference type="GO" id="GO:0033202">
    <property type="term" value="C:DNA helicase complex"/>
    <property type="evidence" value="ECO:0007669"/>
    <property type="project" value="TreeGrafter"/>
</dbReference>
<keyword evidence="18" id="KW-1185">Reference proteome</keyword>
<dbReference type="Gene3D" id="1.10.10.160">
    <property type="match status" value="1"/>
</dbReference>
<evidence type="ECO:0000313" key="17">
    <source>
        <dbReference type="EMBL" id="SKC63083.1"/>
    </source>
</evidence>
<dbReference type="InterPro" id="IPR013986">
    <property type="entry name" value="DExx_box_DNA_helicase_dom_sf"/>
</dbReference>
<dbReference type="FunFam" id="1.10.486.10:FF:000003">
    <property type="entry name" value="ATP-dependent DNA helicase"/>
    <property type="match status" value="1"/>
</dbReference>
<dbReference type="PANTHER" id="PTHR11070">
    <property type="entry name" value="UVRD / RECB / PCRA DNA HELICASE FAMILY MEMBER"/>
    <property type="match status" value="1"/>
</dbReference>
<dbReference type="Pfam" id="PF21196">
    <property type="entry name" value="PcrA_UvrD_tudor"/>
    <property type="match status" value="1"/>
</dbReference>
<evidence type="ECO:0000256" key="7">
    <source>
        <dbReference type="ARBA" id="ARBA00023125"/>
    </source>
</evidence>
<feature type="domain" description="UvrD-like helicase C-terminal" evidence="16">
    <location>
        <begin position="287"/>
        <end position="566"/>
    </location>
</feature>
<evidence type="ECO:0000256" key="14">
    <source>
        <dbReference type="PROSITE-ProRule" id="PRU00560"/>
    </source>
</evidence>
<protein>
    <recommendedName>
        <fullName evidence="11">DNA 3'-5' helicase</fullName>
        <ecNumber evidence="11">5.6.2.4</ecNumber>
    </recommendedName>
    <alternativeName>
        <fullName evidence="12">DNA 3'-5' helicase II</fullName>
    </alternativeName>
</protein>
<dbReference type="FunFam" id="1.10.10.160:FF:000001">
    <property type="entry name" value="ATP-dependent DNA helicase"/>
    <property type="match status" value="1"/>
</dbReference>
<dbReference type="CDD" id="cd17932">
    <property type="entry name" value="DEXQc_UvrD"/>
    <property type="match status" value="1"/>
</dbReference>
<dbReference type="GO" id="GO:0005524">
    <property type="term" value="F:ATP binding"/>
    <property type="evidence" value="ECO:0007669"/>
    <property type="project" value="UniProtKB-UniRule"/>
</dbReference>
<dbReference type="InterPro" id="IPR000212">
    <property type="entry name" value="DNA_helicase_UvrD/REP"/>
</dbReference>
<keyword evidence="9" id="KW-0413">Isomerase</keyword>
<dbReference type="Pfam" id="PF13361">
    <property type="entry name" value="UvrD_C"/>
    <property type="match status" value="1"/>
</dbReference>
<keyword evidence="8" id="KW-0234">DNA repair</keyword>
<dbReference type="InterPro" id="IPR014016">
    <property type="entry name" value="UvrD-like_ATP-bd"/>
</dbReference>
<organism evidence="17 18">
    <name type="scientific">Pseudoxanthomonas indica</name>
    <dbReference type="NCBI Taxonomy" id="428993"/>
    <lineage>
        <taxon>Bacteria</taxon>
        <taxon>Pseudomonadati</taxon>
        <taxon>Pseudomonadota</taxon>
        <taxon>Gammaproteobacteria</taxon>
        <taxon>Lysobacterales</taxon>
        <taxon>Lysobacteraceae</taxon>
        <taxon>Pseudoxanthomonas</taxon>
    </lineage>
</organism>
<dbReference type="GO" id="GO:0000725">
    <property type="term" value="P:recombinational repair"/>
    <property type="evidence" value="ECO:0007669"/>
    <property type="project" value="TreeGrafter"/>
</dbReference>
<dbReference type="Gene3D" id="1.10.486.10">
    <property type="entry name" value="PCRA, domain 4"/>
    <property type="match status" value="1"/>
</dbReference>
<feature type="binding site" evidence="14">
    <location>
        <begin position="29"/>
        <end position="36"/>
    </location>
    <ligand>
        <name>ATP</name>
        <dbReference type="ChEBI" id="CHEBI:30616"/>
    </ligand>
</feature>
<evidence type="ECO:0000259" key="15">
    <source>
        <dbReference type="PROSITE" id="PS51198"/>
    </source>
</evidence>
<comment type="catalytic activity">
    <reaction evidence="10">
        <text>Couples ATP hydrolysis with the unwinding of duplex DNA by translocating in the 3'-5' direction.</text>
        <dbReference type="EC" id="5.6.2.4"/>
    </reaction>
</comment>
<evidence type="ECO:0000256" key="9">
    <source>
        <dbReference type="ARBA" id="ARBA00023235"/>
    </source>
</evidence>
<evidence type="ECO:0000256" key="4">
    <source>
        <dbReference type="ARBA" id="ARBA00022801"/>
    </source>
</evidence>
<dbReference type="SUPFAM" id="SSF52540">
    <property type="entry name" value="P-loop containing nucleoside triphosphate hydrolases"/>
    <property type="match status" value="1"/>
</dbReference>
<keyword evidence="7" id="KW-0238">DNA-binding</keyword>
<evidence type="ECO:0000256" key="6">
    <source>
        <dbReference type="ARBA" id="ARBA00022840"/>
    </source>
</evidence>
<dbReference type="EMBL" id="FUZV01000001">
    <property type="protein sequence ID" value="SKC63083.1"/>
    <property type="molecule type" value="Genomic_DNA"/>
</dbReference>
<evidence type="ECO:0000256" key="8">
    <source>
        <dbReference type="ARBA" id="ARBA00023204"/>
    </source>
</evidence>
<proteinExistence type="inferred from homology"/>
<dbReference type="FunFam" id="3.40.50.300:FF:001201">
    <property type="entry name" value="ATP-dependent DNA helicase UvrD2"/>
    <property type="match status" value="1"/>
</dbReference>
<gene>
    <name evidence="17" type="ORF">SAMN06296058_1715</name>
</gene>
<dbReference type="GO" id="GO:0005829">
    <property type="term" value="C:cytosol"/>
    <property type="evidence" value="ECO:0007669"/>
    <property type="project" value="TreeGrafter"/>
</dbReference>
<keyword evidence="5 14" id="KW-0347">Helicase</keyword>
<dbReference type="CDD" id="cd18807">
    <property type="entry name" value="SF1_C_UvrD"/>
    <property type="match status" value="1"/>
</dbReference>
<dbReference type="GO" id="GO:0009314">
    <property type="term" value="P:response to radiation"/>
    <property type="evidence" value="ECO:0007669"/>
    <property type="project" value="UniProtKB-ARBA"/>
</dbReference>
<dbReference type="PANTHER" id="PTHR11070:SF2">
    <property type="entry name" value="ATP-DEPENDENT DNA HELICASE SRS2"/>
    <property type="match status" value="1"/>
</dbReference>
<evidence type="ECO:0000313" key="18">
    <source>
        <dbReference type="Proteomes" id="UP000190341"/>
    </source>
</evidence>
<evidence type="ECO:0000256" key="13">
    <source>
        <dbReference type="ARBA" id="ARBA00048988"/>
    </source>
</evidence>
<dbReference type="GO" id="GO:0043138">
    <property type="term" value="F:3'-5' DNA helicase activity"/>
    <property type="evidence" value="ECO:0007669"/>
    <property type="project" value="UniProtKB-EC"/>
</dbReference>
<keyword evidence="4 14" id="KW-0378">Hydrolase</keyword>
<name>A0A1T5KHB7_9GAMM</name>
<dbReference type="NCBIfam" id="NF008743">
    <property type="entry name" value="PRK11773.1"/>
    <property type="match status" value="1"/>
</dbReference>
<dbReference type="STRING" id="428993.SAMN06296058_1715"/>
<evidence type="ECO:0000256" key="11">
    <source>
        <dbReference type="ARBA" id="ARBA00034808"/>
    </source>
</evidence>
<feature type="domain" description="UvrD-like helicase ATP-binding" evidence="15">
    <location>
        <begin position="8"/>
        <end position="286"/>
    </location>
</feature>
<comment type="similarity">
    <text evidence="1">Belongs to the helicase family. UvrD subfamily.</text>
</comment>
<dbReference type="EC" id="5.6.2.4" evidence="11"/>
<dbReference type="Proteomes" id="UP000190341">
    <property type="component" value="Unassembled WGS sequence"/>
</dbReference>
<dbReference type="GO" id="GO:0006260">
    <property type="term" value="P:DNA replication"/>
    <property type="evidence" value="ECO:0007669"/>
    <property type="project" value="InterPro"/>
</dbReference>
<keyword evidence="6 14" id="KW-0067">ATP-binding</keyword>
<keyword evidence="2 14" id="KW-0547">Nucleotide-binding</keyword>
<dbReference type="InterPro" id="IPR014017">
    <property type="entry name" value="DNA_helicase_UvrD-like_C"/>
</dbReference>
<dbReference type="AlphaFoldDB" id="A0A1T5KHB7"/>
<evidence type="ECO:0000256" key="12">
    <source>
        <dbReference type="ARBA" id="ARBA00034923"/>
    </source>
</evidence>
<evidence type="ECO:0000256" key="2">
    <source>
        <dbReference type="ARBA" id="ARBA00022741"/>
    </source>
</evidence>
<dbReference type="GO" id="GO:0016887">
    <property type="term" value="F:ATP hydrolysis activity"/>
    <property type="evidence" value="ECO:0007669"/>
    <property type="project" value="RHEA"/>
</dbReference>
<evidence type="ECO:0000259" key="16">
    <source>
        <dbReference type="PROSITE" id="PS51217"/>
    </source>
</evidence>
<dbReference type="GO" id="GO:0003677">
    <property type="term" value="F:DNA binding"/>
    <property type="evidence" value="ECO:0007669"/>
    <property type="project" value="UniProtKB-KW"/>
</dbReference>
<dbReference type="Pfam" id="PF00580">
    <property type="entry name" value="UvrD-helicase"/>
    <property type="match status" value="1"/>
</dbReference>
<dbReference type="RefSeq" id="WP_079723984.1">
    <property type="nucleotide sequence ID" value="NZ_BMCL01000002.1"/>
</dbReference>
<evidence type="ECO:0000256" key="3">
    <source>
        <dbReference type="ARBA" id="ARBA00022763"/>
    </source>
</evidence>
<evidence type="ECO:0000256" key="1">
    <source>
        <dbReference type="ARBA" id="ARBA00009922"/>
    </source>
</evidence>
<dbReference type="NCBIfam" id="TIGR01075">
    <property type="entry name" value="uvrD"/>
    <property type="match status" value="1"/>
</dbReference>
<dbReference type="Gene3D" id="3.40.50.300">
    <property type="entry name" value="P-loop containing nucleotide triphosphate hydrolases"/>
    <property type="match status" value="2"/>
</dbReference>
<reference evidence="17 18" key="1">
    <citation type="submission" date="2017-02" db="EMBL/GenBank/DDBJ databases">
        <authorList>
            <person name="Peterson S.W."/>
        </authorList>
    </citation>
    <scope>NUCLEOTIDE SEQUENCE [LARGE SCALE GENOMIC DNA]</scope>
    <source>
        <strain evidence="17 18">P15</strain>
    </source>
</reference>
<evidence type="ECO:0000256" key="10">
    <source>
        <dbReference type="ARBA" id="ARBA00034617"/>
    </source>
</evidence>
<sequence length="725" mass="81062">MDVSHLLDDLNPAQREAVSAPPGHYLVLAGAGSGKTRVLTHRIAWLNEVQGVPTHGILAVTFTNKAAGEMRARADLQLRTGSRGMWIGTFHGLAHRLLRLHWQEAKLPETFQVLDSDDQTRLVKRVVQQLELDEARFPPRQIAWWINAQKDEGRRPEHLQPGDDIWTDTLRRAYALYQERCDRAGLVDFAELLLRAHELLRDNAALLAHYRHRFRELLIDEFQDTNAIQYAFVRVLAGDTGNVFVVGDDDQAIYGWRGAKVENVQRFLQDYPSAQTIRLEQNYRSTANILNAANAVIAHNPGRIGKQLWTDTGDGEAIDLYAAYNEIDEARFVVERVRQWVRDGGSLNDAAILYRSNAQSRAFEEALLSEQVPYRVYGGMRFFERAEVKDTLAYLRLIANRDDDAAFERAVNTPTRGIGDRTMDEVRRVARAESLSLWAAARRVMAGSELAARSRNAVAGFVSLLDALGAETAELDLQDKIDHVLARSGLRDHYAAESRGQLDSRTDNLDELVSVASRFKRPEDEDSESMSELVAFLAYAALEAGEGQAQAGEDGVQLMTLHSAKGLEFPLVFLAGLEEGLFPSNKSLDESGRLEEERRLAYVGITRARQKLVLSFAEARRLHGQDMYGIPSRFLREIPTPLINEVRPRVQVARPATSYGPRRDLGHAAIETPGVKLGQNVVHAKFGRGVVTDYEGSGAHARVQVNFDDEGSKWLVLAYANLTAV</sequence>
<dbReference type="PROSITE" id="PS51198">
    <property type="entry name" value="UVRD_HELICASE_ATP_BIND"/>
    <property type="match status" value="1"/>
</dbReference>
<dbReference type="InterPro" id="IPR027417">
    <property type="entry name" value="P-loop_NTPase"/>
</dbReference>